<proteinExistence type="predicted"/>
<protein>
    <submittedName>
        <fullName evidence="2">Uncharacterized protein</fullName>
    </submittedName>
</protein>
<dbReference type="EMBL" id="MU001794">
    <property type="protein sequence ID" value="KAF2797989.1"/>
    <property type="molecule type" value="Genomic_DNA"/>
</dbReference>
<name>A0A6A6XNS0_9PLEO</name>
<feature type="compositionally biased region" description="Basic and acidic residues" evidence="1">
    <location>
        <begin position="142"/>
        <end position="160"/>
    </location>
</feature>
<keyword evidence="3" id="KW-1185">Reference proteome</keyword>
<evidence type="ECO:0000313" key="3">
    <source>
        <dbReference type="Proteomes" id="UP000799757"/>
    </source>
</evidence>
<organism evidence="2 3">
    <name type="scientific">Melanomma pulvis-pyrius CBS 109.77</name>
    <dbReference type="NCBI Taxonomy" id="1314802"/>
    <lineage>
        <taxon>Eukaryota</taxon>
        <taxon>Fungi</taxon>
        <taxon>Dikarya</taxon>
        <taxon>Ascomycota</taxon>
        <taxon>Pezizomycotina</taxon>
        <taxon>Dothideomycetes</taxon>
        <taxon>Pleosporomycetidae</taxon>
        <taxon>Pleosporales</taxon>
        <taxon>Melanommataceae</taxon>
        <taxon>Melanomma</taxon>
    </lineage>
</organism>
<feature type="region of interest" description="Disordered" evidence="1">
    <location>
        <begin position="139"/>
        <end position="160"/>
    </location>
</feature>
<dbReference type="Proteomes" id="UP000799757">
    <property type="component" value="Unassembled WGS sequence"/>
</dbReference>
<evidence type="ECO:0000256" key="1">
    <source>
        <dbReference type="SAM" id="MobiDB-lite"/>
    </source>
</evidence>
<accession>A0A6A6XNS0</accession>
<reference evidence="2" key="1">
    <citation type="journal article" date="2020" name="Stud. Mycol.">
        <title>101 Dothideomycetes genomes: a test case for predicting lifestyles and emergence of pathogens.</title>
        <authorList>
            <person name="Haridas S."/>
            <person name="Albert R."/>
            <person name="Binder M."/>
            <person name="Bloem J."/>
            <person name="Labutti K."/>
            <person name="Salamov A."/>
            <person name="Andreopoulos B."/>
            <person name="Baker S."/>
            <person name="Barry K."/>
            <person name="Bills G."/>
            <person name="Bluhm B."/>
            <person name="Cannon C."/>
            <person name="Castanera R."/>
            <person name="Culley D."/>
            <person name="Daum C."/>
            <person name="Ezra D."/>
            <person name="Gonzalez J."/>
            <person name="Henrissat B."/>
            <person name="Kuo A."/>
            <person name="Liang C."/>
            <person name="Lipzen A."/>
            <person name="Lutzoni F."/>
            <person name="Magnuson J."/>
            <person name="Mondo S."/>
            <person name="Nolan M."/>
            <person name="Ohm R."/>
            <person name="Pangilinan J."/>
            <person name="Park H.-J."/>
            <person name="Ramirez L."/>
            <person name="Alfaro M."/>
            <person name="Sun H."/>
            <person name="Tritt A."/>
            <person name="Yoshinaga Y."/>
            <person name="Zwiers L.-H."/>
            <person name="Turgeon B."/>
            <person name="Goodwin S."/>
            <person name="Spatafora J."/>
            <person name="Crous P."/>
            <person name="Grigoriev I."/>
        </authorList>
    </citation>
    <scope>NUCLEOTIDE SEQUENCE</scope>
    <source>
        <strain evidence="2">CBS 109.77</strain>
    </source>
</reference>
<gene>
    <name evidence="2" type="ORF">K505DRAFT_124759</name>
</gene>
<dbReference type="AlphaFoldDB" id="A0A6A6XNS0"/>
<evidence type="ECO:0000313" key="2">
    <source>
        <dbReference type="EMBL" id="KAF2797989.1"/>
    </source>
</evidence>
<sequence length="249" mass="26509">MVGRADEQRAELHIWRALGARLAMSRSHCARGGRAPCMGSWGGLRRDSGSLHLLLAVPISGRAAAGPKTANVAASLRDWACVLAAVGDDGRCSAQAACAIRSGSGWRQRGRGGISATGWGAPWSGPACAGRPARWLQRRARRSDGRDGGRLSRQCDGRGDGPWTRREPCLVLSGLSCPARPACLACPPCPSCLARPARGPSGDINHCTPNRETRRLMFLFLAASFNPRLFPFRARKSPPPQATSLVVAR</sequence>